<dbReference type="InterPro" id="IPR001647">
    <property type="entry name" value="HTH_TetR"/>
</dbReference>
<evidence type="ECO:0000256" key="5">
    <source>
        <dbReference type="PROSITE-ProRule" id="PRU00335"/>
    </source>
</evidence>
<dbReference type="InterPro" id="IPR036271">
    <property type="entry name" value="Tet_transcr_reg_TetR-rel_C_sf"/>
</dbReference>
<dbReference type="EMBL" id="BMCK01000001">
    <property type="protein sequence ID" value="GGD08431.1"/>
    <property type="molecule type" value="Genomic_DNA"/>
</dbReference>
<dbReference type="PANTHER" id="PTHR30055:SF231">
    <property type="entry name" value="TRANSCRIPTIONAL REGULATORY PROTEIN (PROBABLY DEOR-FAMILY)-RELATED"/>
    <property type="match status" value="1"/>
</dbReference>
<dbReference type="InterPro" id="IPR050109">
    <property type="entry name" value="HTH-type_TetR-like_transc_reg"/>
</dbReference>
<dbReference type="SUPFAM" id="SSF46689">
    <property type="entry name" value="Homeodomain-like"/>
    <property type="match status" value="1"/>
</dbReference>
<keyword evidence="1" id="KW-0678">Repressor</keyword>
<proteinExistence type="predicted"/>
<evidence type="ECO:0000256" key="4">
    <source>
        <dbReference type="ARBA" id="ARBA00023163"/>
    </source>
</evidence>
<feature type="DNA-binding region" description="H-T-H motif" evidence="5">
    <location>
        <begin position="27"/>
        <end position="46"/>
    </location>
</feature>
<dbReference type="PROSITE" id="PS50977">
    <property type="entry name" value="HTH_TETR_2"/>
    <property type="match status" value="1"/>
</dbReference>
<dbReference type="InterPro" id="IPR009057">
    <property type="entry name" value="Homeodomain-like_sf"/>
</dbReference>
<comment type="caution">
    <text evidence="7">The sequence shown here is derived from an EMBL/GenBank/DDBJ whole genome shotgun (WGS) entry which is preliminary data.</text>
</comment>
<dbReference type="Proteomes" id="UP000630594">
    <property type="component" value="Unassembled WGS sequence"/>
</dbReference>
<dbReference type="Pfam" id="PF13977">
    <property type="entry name" value="TetR_C_6"/>
    <property type="match status" value="1"/>
</dbReference>
<dbReference type="PANTHER" id="PTHR30055">
    <property type="entry name" value="HTH-TYPE TRANSCRIPTIONAL REGULATOR RUTR"/>
    <property type="match status" value="1"/>
</dbReference>
<dbReference type="SUPFAM" id="SSF48498">
    <property type="entry name" value="Tetracyclin repressor-like, C-terminal domain"/>
    <property type="match status" value="1"/>
</dbReference>
<gene>
    <name evidence="7" type="ORF">GCM10007231_04130</name>
</gene>
<evidence type="ECO:0000256" key="1">
    <source>
        <dbReference type="ARBA" id="ARBA00022491"/>
    </source>
</evidence>
<evidence type="ECO:0000313" key="8">
    <source>
        <dbReference type="Proteomes" id="UP000630594"/>
    </source>
</evidence>
<reference evidence="8" key="1">
    <citation type="journal article" date="2019" name="Int. J. Syst. Evol. Microbiol.">
        <title>The Global Catalogue of Microorganisms (GCM) 10K type strain sequencing project: providing services to taxonomists for standard genome sequencing and annotation.</title>
        <authorList>
            <consortium name="The Broad Institute Genomics Platform"/>
            <consortium name="The Broad Institute Genome Sequencing Center for Infectious Disease"/>
            <person name="Wu L."/>
            <person name="Ma J."/>
        </authorList>
    </citation>
    <scope>NUCLEOTIDE SEQUENCE [LARGE SCALE GENOMIC DNA]</scope>
    <source>
        <strain evidence="8">CCM 7403</strain>
    </source>
</reference>
<keyword evidence="8" id="KW-1185">Reference proteome</keyword>
<keyword evidence="2" id="KW-0805">Transcription regulation</keyword>
<dbReference type="InterPro" id="IPR039538">
    <property type="entry name" value="BetI_C"/>
</dbReference>
<accession>A0ABQ1Q0M9</accession>
<dbReference type="RefSeq" id="WP_188420780.1">
    <property type="nucleotide sequence ID" value="NZ_BMCK01000001.1"/>
</dbReference>
<evidence type="ECO:0000256" key="2">
    <source>
        <dbReference type="ARBA" id="ARBA00023015"/>
    </source>
</evidence>
<protein>
    <recommendedName>
        <fullName evidence="6">HTH tetR-type domain-containing protein</fullName>
    </recommendedName>
</protein>
<organism evidence="7 8">
    <name type="scientific">Nocardioides daphniae</name>
    <dbReference type="NCBI Taxonomy" id="402297"/>
    <lineage>
        <taxon>Bacteria</taxon>
        <taxon>Bacillati</taxon>
        <taxon>Actinomycetota</taxon>
        <taxon>Actinomycetes</taxon>
        <taxon>Propionibacteriales</taxon>
        <taxon>Nocardioidaceae</taxon>
        <taxon>Nocardioides</taxon>
    </lineage>
</organism>
<sequence>MSSDETRTALMDAAVRLTSTTGTKGLTARGIAGEAGVNAALVHYHFGGVDGLLHQAYERATLTMIGDYTADLTSVRSFEELYRVGATMAEKARTDGSAAMLSAIIAAAHTDEAMARMLHDNMARWNEAVSTAIDRILTLRKLSGAIDVEALTASLTASTIGMMTLGSVPGQPLGDPIAAVRGLPPLLDRAMKLVPAPLARRIFGALG</sequence>
<feature type="domain" description="HTH tetR-type" evidence="6">
    <location>
        <begin position="4"/>
        <end position="64"/>
    </location>
</feature>
<evidence type="ECO:0000259" key="6">
    <source>
        <dbReference type="PROSITE" id="PS50977"/>
    </source>
</evidence>
<keyword evidence="4" id="KW-0804">Transcription</keyword>
<evidence type="ECO:0000256" key="3">
    <source>
        <dbReference type="ARBA" id="ARBA00023125"/>
    </source>
</evidence>
<dbReference type="Pfam" id="PF00440">
    <property type="entry name" value="TetR_N"/>
    <property type="match status" value="1"/>
</dbReference>
<name>A0ABQ1Q0M9_9ACTN</name>
<keyword evidence="3 5" id="KW-0238">DNA-binding</keyword>
<evidence type="ECO:0000313" key="7">
    <source>
        <dbReference type="EMBL" id="GGD08431.1"/>
    </source>
</evidence>
<dbReference type="Gene3D" id="1.10.357.10">
    <property type="entry name" value="Tetracycline Repressor, domain 2"/>
    <property type="match status" value="1"/>
</dbReference>